<dbReference type="GO" id="GO:0004180">
    <property type="term" value="F:carboxypeptidase activity"/>
    <property type="evidence" value="ECO:0007669"/>
    <property type="project" value="UniProtKB-KW"/>
</dbReference>
<comment type="cofactor">
    <cofactor evidence="1">
        <name>Zn(2+)</name>
        <dbReference type="ChEBI" id="CHEBI:29105"/>
    </cofactor>
</comment>
<evidence type="ECO:0000313" key="10">
    <source>
        <dbReference type="EMBL" id="WQQ25938.1"/>
    </source>
</evidence>
<keyword evidence="11" id="KW-1185">Reference proteome</keyword>
<evidence type="ECO:0000313" key="11">
    <source>
        <dbReference type="Proteomes" id="UP001327225"/>
    </source>
</evidence>
<name>A0ABZ0ZNZ9_9ACTN</name>
<reference evidence="11" key="1">
    <citation type="submission" date="2023-12" db="EMBL/GenBank/DDBJ databases">
        <title>Novel species in genus Nocardioides.</title>
        <authorList>
            <person name="Zhou H."/>
        </authorList>
    </citation>
    <scope>NUCLEOTIDE SEQUENCE [LARGE SCALE GENOMIC DNA]</scope>
    <source>
        <strain evidence="11">HM61</strain>
    </source>
</reference>
<organism evidence="10 11">
    <name type="scientific">Nocardioides bizhenqiangii</name>
    <dbReference type="NCBI Taxonomy" id="3095076"/>
    <lineage>
        <taxon>Bacteria</taxon>
        <taxon>Bacillati</taxon>
        <taxon>Actinomycetota</taxon>
        <taxon>Actinomycetes</taxon>
        <taxon>Propionibacteriales</taxon>
        <taxon>Nocardioidaceae</taxon>
        <taxon>Nocardioides</taxon>
    </lineage>
</organism>
<dbReference type="PANTHER" id="PTHR11705:SF143">
    <property type="entry name" value="SLL0236 PROTEIN"/>
    <property type="match status" value="1"/>
</dbReference>
<evidence type="ECO:0000256" key="6">
    <source>
        <dbReference type="ARBA" id="ARBA00023049"/>
    </source>
</evidence>
<evidence type="ECO:0000256" key="3">
    <source>
        <dbReference type="ARBA" id="ARBA00022670"/>
    </source>
</evidence>
<keyword evidence="3" id="KW-0645">Protease</keyword>
<dbReference type="PRINTS" id="PR00765">
    <property type="entry name" value="CRBOXYPTASEA"/>
</dbReference>
<evidence type="ECO:0000256" key="5">
    <source>
        <dbReference type="ARBA" id="ARBA00022833"/>
    </source>
</evidence>
<comment type="caution">
    <text evidence="7">Lacks conserved residue(s) required for the propagation of feature annotation.</text>
</comment>
<feature type="domain" description="Peptidase M14" evidence="9">
    <location>
        <begin position="26"/>
        <end position="261"/>
    </location>
</feature>
<dbReference type="RefSeq" id="WP_322454938.1">
    <property type="nucleotide sequence ID" value="NZ_CP141059.1"/>
</dbReference>
<evidence type="ECO:0000256" key="1">
    <source>
        <dbReference type="ARBA" id="ARBA00001947"/>
    </source>
</evidence>
<comment type="similarity">
    <text evidence="2 7">Belongs to the peptidase M14 family.</text>
</comment>
<dbReference type="EMBL" id="CP141059">
    <property type="protein sequence ID" value="WQQ25938.1"/>
    <property type="molecule type" value="Genomic_DNA"/>
</dbReference>
<protein>
    <submittedName>
        <fullName evidence="10">M14 family zinc carboxypeptidase</fullName>
    </submittedName>
</protein>
<dbReference type="Pfam" id="PF00246">
    <property type="entry name" value="Peptidase_M14"/>
    <property type="match status" value="1"/>
</dbReference>
<evidence type="ECO:0000256" key="2">
    <source>
        <dbReference type="ARBA" id="ARBA00005988"/>
    </source>
</evidence>
<dbReference type="PANTHER" id="PTHR11705">
    <property type="entry name" value="PROTEASE FAMILY M14 CARBOXYPEPTIDASE A,B"/>
    <property type="match status" value="1"/>
</dbReference>
<keyword evidence="8" id="KW-0732">Signal</keyword>
<dbReference type="SUPFAM" id="SSF53187">
    <property type="entry name" value="Zn-dependent exopeptidases"/>
    <property type="match status" value="1"/>
</dbReference>
<keyword evidence="5" id="KW-0862">Zinc</keyword>
<dbReference type="Gene3D" id="3.40.630.10">
    <property type="entry name" value="Zn peptidases"/>
    <property type="match status" value="1"/>
</dbReference>
<dbReference type="SMART" id="SM00631">
    <property type="entry name" value="Zn_pept"/>
    <property type="match status" value="1"/>
</dbReference>
<keyword evidence="10" id="KW-0121">Carboxypeptidase</keyword>
<keyword evidence="6" id="KW-0482">Metalloprotease</keyword>
<dbReference type="PROSITE" id="PS52035">
    <property type="entry name" value="PEPTIDASE_M14"/>
    <property type="match status" value="1"/>
</dbReference>
<dbReference type="InterPro" id="IPR000834">
    <property type="entry name" value="Peptidase_M14"/>
</dbReference>
<dbReference type="Proteomes" id="UP001327225">
    <property type="component" value="Chromosome"/>
</dbReference>
<evidence type="ECO:0000259" key="9">
    <source>
        <dbReference type="PROSITE" id="PS52035"/>
    </source>
</evidence>
<accession>A0ABZ0ZNZ9</accession>
<proteinExistence type="inferred from homology"/>
<evidence type="ECO:0000256" key="4">
    <source>
        <dbReference type="ARBA" id="ARBA00022801"/>
    </source>
</evidence>
<keyword evidence="4" id="KW-0378">Hydrolase</keyword>
<evidence type="ECO:0000256" key="7">
    <source>
        <dbReference type="PROSITE-ProRule" id="PRU01379"/>
    </source>
</evidence>
<evidence type="ECO:0000256" key="8">
    <source>
        <dbReference type="SAM" id="SignalP"/>
    </source>
</evidence>
<gene>
    <name evidence="10" type="ORF">SHK19_18465</name>
</gene>
<feature type="chain" id="PRO_5047431708" evidence="8">
    <location>
        <begin position="26"/>
        <end position="261"/>
    </location>
</feature>
<sequence length="261" mass="28840">MAGWWRRRPALVLVLVAVLGSTLSAAPTTSAGAGTAPARAVAGDRPAVIGKRVIGHSVRGRPLVAWHLGEVGKPKVLLVSTMHGDEPHTRQILTALRDGRPIHGINLWVLPTYNPDGLARGTRKNARGVDLNRNFPNNWADLDGDYESGPRPGSEPETRAVMRFLRNIRPRWIISFHQPLYGVDTVTKNKRFSRKVARALNLPRKSFTCGGVCHGTMTGWYNNRFRGAALTAEYGAHPSRRRMQVTAPRQVLSIWGASRQR</sequence>
<feature type="signal peptide" evidence="8">
    <location>
        <begin position="1"/>
        <end position="25"/>
    </location>
</feature>